<comment type="caution">
    <text evidence="1">The sequence shown here is derived from an EMBL/GenBank/DDBJ whole genome shotgun (WGS) entry which is preliminary data.</text>
</comment>
<gene>
    <name evidence="1" type="ORF">CPB84DRAFT_1780619</name>
</gene>
<name>A0A9P5TME5_GYMJU</name>
<evidence type="ECO:0000313" key="1">
    <source>
        <dbReference type="EMBL" id="KAF8898223.1"/>
    </source>
</evidence>
<sequence length="267" mass="31527">MHDLDREKLMHSPDLYAIWNAKPFFLDAAVKALEAEGDVYEYAFWNDAGSFRREHTYTLWPDPLTVDRIWKTATLDNGKKEDEFLFFPIAALPPGNVRNWKEDMGPVDYDISEGSFFGGSPKIISWWSQTYYAYHNYFLSRSLFVGKDQTLINALFLLFPSRILTVFHPDPRAPQFPNHIPFFDEGYLGACGSEWFYYQYWLSGYEERKKMAEVWMKESKWAGWEWWRKRQECQLANGENWENLVGRAFGKEWSPPERKLVVDASPH</sequence>
<proteinExistence type="predicted"/>
<dbReference type="AlphaFoldDB" id="A0A9P5TME5"/>
<accession>A0A9P5TME5</accession>
<dbReference type="OrthoDB" id="411632at2759"/>
<dbReference type="EMBL" id="JADNYJ010000054">
    <property type="protein sequence ID" value="KAF8898223.1"/>
    <property type="molecule type" value="Genomic_DNA"/>
</dbReference>
<evidence type="ECO:0000313" key="2">
    <source>
        <dbReference type="Proteomes" id="UP000724874"/>
    </source>
</evidence>
<keyword evidence="2" id="KW-1185">Reference proteome</keyword>
<reference evidence="1" key="1">
    <citation type="submission" date="2020-11" db="EMBL/GenBank/DDBJ databases">
        <authorList>
            <consortium name="DOE Joint Genome Institute"/>
            <person name="Ahrendt S."/>
            <person name="Riley R."/>
            <person name="Andreopoulos W."/>
            <person name="LaButti K."/>
            <person name="Pangilinan J."/>
            <person name="Ruiz-duenas F.J."/>
            <person name="Barrasa J.M."/>
            <person name="Sanchez-Garcia M."/>
            <person name="Camarero S."/>
            <person name="Miyauchi S."/>
            <person name="Serrano A."/>
            <person name="Linde D."/>
            <person name="Babiker R."/>
            <person name="Drula E."/>
            <person name="Ayuso-Fernandez I."/>
            <person name="Pacheco R."/>
            <person name="Padilla G."/>
            <person name="Ferreira P."/>
            <person name="Barriuso J."/>
            <person name="Kellner H."/>
            <person name="Castanera R."/>
            <person name="Alfaro M."/>
            <person name="Ramirez L."/>
            <person name="Pisabarro A.G."/>
            <person name="Kuo A."/>
            <person name="Tritt A."/>
            <person name="Lipzen A."/>
            <person name="He G."/>
            <person name="Yan M."/>
            <person name="Ng V."/>
            <person name="Cullen D."/>
            <person name="Martin F."/>
            <person name="Rosso M.-N."/>
            <person name="Henrissat B."/>
            <person name="Hibbett D."/>
            <person name="Martinez A.T."/>
            <person name="Grigoriev I.V."/>
        </authorList>
    </citation>
    <scope>NUCLEOTIDE SEQUENCE</scope>
    <source>
        <strain evidence="1">AH 44721</strain>
    </source>
</reference>
<organism evidence="1 2">
    <name type="scientific">Gymnopilus junonius</name>
    <name type="common">Spectacular rustgill mushroom</name>
    <name type="synonym">Gymnopilus spectabilis subsp. junonius</name>
    <dbReference type="NCBI Taxonomy" id="109634"/>
    <lineage>
        <taxon>Eukaryota</taxon>
        <taxon>Fungi</taxon>
        <taxon>Dikarya</taxon>
        <taxon>Basidiomycota</taxon>
        <taxon>Agaricomycotina</taxon>
        <taxon>Agaricomycetes</taxon>
        <taxon>Agaricomycetidae</taxon>
        <taxon>Agaricales</taxon>
        <taxon>Agaricineae</taxon>
        <taxon>Hymenogastraceae</taxon>
        <taxon>Gymnopilus</taxon>
    </lineage>
</organism>
<dbReference type="Proteomes" id="UP000724874">
    <property type="component" value="Unassembled WGS sequence"/>
</dbReference>
<protein>
    <submittedName>
        <fullName evidence="1">Uncharacterized protein</fullName>
    </submittedName>
</protein>